<dbReference type="eggNOG" id="COG1898">
    <property type="taxonomic scope" value="Bacteria"/>
</dbReference>
<evidence type="ECO:0000313" key="9">
    <source>
        <dbReference type="Proteomes" id="UP000004931"/>
    </source>
</evidence>
<evidence type="ECO:0000256" key="2">
    <source>
        <dbReference type="ARBA" id="ARBA00001997"/>
    </source>
</evidence>
<dbReference type="NCBIfam" id="TIGR01221">
    <property type="entry name" value="rmlC"/>
    <property type="match status" value="1"/>
</dbReference>
<feature type="active site" description="Proton acceptor" evidence="5">
    <location>
        <position position="61"/>
    </location>
</feature>
<evidence type="ECO:0000256" key="1">
    <source>
        <dbReference type="ARBA" id="ARBA00001298"/>
    </source>
</evidence>
<comment type="pathway">
    <text evidence="7">Carbohydrate biosynthesis; dTDP-L-rhamnose biosynthesis.</text>
</comment>
<sequence>MNVIKTELPGVIIFEPTVFGDDRGYFLETYNADRYKEAGISENFIQDNLSFSRKGILRGLHYQTPMEQGKLVQVIKGEVYDVAVDVRAGSPTFGHWYGSVLSESNKRQIYVPAGFAHGFVVTSDTALFSYKCTELYNPTNERRIAWNDTDLAINWPITDPLVSEKDQQAVLLKDLQKQELPSYE</sequence>
<gene>
    <name evidence="8" type="ORF">GP2143_15991</name>
</gene>
<feature type="active site" description="Proton donor" evidence="5">
    <location>
        <position position="130"/>
    </location>
</feature>
<accession>A0Y9G8</accession>
<dbReference type="InterPro" id="IPR014710">
    <property type="entry name" value="RmlC-like_jellyroll"/>
</dbReference>
<evidence type="ECO:0000256" key="3">
    <source>
        <dbReference type="ARBA" id="ARBA00012098"/>
    </source>
</evidence>
<feature type="site" description="Participates in a stacking interaction with the thymidine ring of dTDP-4-oxo-6-deoxyglucose" evidence="6">
    <location>
        <position position="136"/>
    </location>
</feature>
<proteinExistence type="inferred from homology"/>
<reference evidence="8 9" key="1">
    <citation type="journal article" date="2010" name="J. Bacteriol.">
        <title>Genome sequence of the oligotrophic marine Gammaproteobacterium HTCC2143, isolated from the Oregon Coast.</title>
        <authorList>
            <person name="Oh H.M."/>
            <person name="Kang I."/>
            <person name="Ferriera S."/>
            <person name="Giovannoni S.J."/>
            <person name="Cho J.C."/>
        </authorList>
    </citation>
    <scope>NUCLEOTIDE SEQUENCE [LARGE SCALE GENOMIC DNA]</scope>
    <source>
        <strain evidence="8 9">HTCC2143</strain>
    </source>
</reference>
<dbReference type="InterPro" id="IPR000888">
    <property type="entry name" value="RmlC-like"/>
</dbReference>
<evidence type="ECO:0000256" key="4">
    <source>
        <dbReference type="ARBA" id="ARBA00019595"/>
    </source>
</evidence>
<dbReference type="Pfam" id="PF00908">
    <property type="entry name" value="dTDP_sugar_isom"/>
    <property type="match status" value="1"/>
</dbReference>
<protein>
    <recommendedName>
        <fullName evidence="4 7">dTDP-4-dehydrorhamnose 3,5-epimerase</fullName>
        <ecNumber evidence="3 7">5.1.3.13</ecNumber>
    </recommendedName>
    <alternativeName>
        <fullName evidence="7">Thymidine diphospho-4-keto-rhamnose 3,5-epimerase</fullName>
    </alternativeName>
</protein>
<keyword evidence="9" id="KW-1185">Reference proteome</keyword>
<dbReference type="OrthoDB" id="9800680at2"/>
<organism evidence="8 9">
    <name type="scientific">marine gamma proteobacterium HTCC2143</name>
    <dbReference type="NCBI Taxonomy" id="247633"/>
    <lineage>
        <taxon>Bacteria</taxon>
        <taxon>Pseudomonadati</taxon>
        <taxon>Pseudomonadota</taxon>
        <taxon>Gammaproteobacteria</taxon>
        <taxon>Cellvibrionales</taxon>
        <taxon>Spongiibacteraceae</taxon>
        <taxon>BD1-7 clade</taxon>
    </lineage>
</organism>
<dbReference type="CDD" id="cd00438">
    <property type="entry name" value="cupin_RmlC"/>
    <property type="match status" value="1"/>
</dbReference>
<dbReference type="GO" id="GO:0019305">
    <property type="term" value="P:dTDP-rhamnose biosynthetic process"/>
    <property type="evidence" value="ECO:0007669"/>
    <property type="project" value="UniProtKB-UniRule"/>
</dbReference>
<dbReference type="InterPro" id="IPR011051">
    <property type="entry name" value="RmlC_Cupin_sf"/>
</dbReference>
<comment type="similarity">
    <text evidence="7">Belongs to the dTDP-4-dehydrorhamnose 3,5-epimerase family.</text>
</comment>
<keyword evidence="7" id="KW-0413">Isomerase</keyword>
<dbReference type="PANTHER" id="PTHR21047:SF2">
    <property type="entry name" value="THYMIDINE DIPHOSPHO-4-KETO-RHAMNOSE 3,5-EPIMERASE"/>
    <property type="match status" value="1"/>
</dbReference>
<dbReference type="EMBL" id="AAVT01000001">
    <property type="protein sequence ID" value="EAW32772.1"/>
    <property type="molecule type" value="Genomic_DNA"/>
</dbReference>
<evidence type="ECO:0000256" key="5">
    <source>
        <dbReference type="PIRSR" id="PIRSR600888-1"/>
    </source>
</evidence>
<dbReference type="Gene3D" id="2.60.120.10">
    <property type="entry name" value="Jelly Rolls"/>
    <property type="match status" value="1"/>
</dbReference>
<evidence type="ECO:0000313" key="8">
    <source>
        <dbReference type="EMBL" id="EAW32772.1"/>
    </source>
</evidence>
<comment type="function">
    <text evidence="2 7">Catalyzes the epimerization of the C3' and C5'positions of dTDP-6-deoxy-D-xylo-4-hexulose, forming dTDP-6-deoxy-L-lyxo-4-hexulose.</text>
</comment>
<dbReference type="EC" id="5.1.3.13" evidence="3 7"/>
<dbReference type="PANTHER" id="PTHR21047">
    <property type="entry name" value="DTDP-6-DEOXY-D-GLUCOSE-3,5 EPIMERASE"/>
    <property type="match status" value="1"/>
</dbReference>
<dbReference type="GO" id="GO:0005829">
    <property type="term" value="C:cytosol"/>
    <property type="evidence" value="ECO:0007669"/>
    <property type="project" value="TreeGrafter"/>
</dbReference>
<dbReference type="Proteomes" id="UP000004931">
    <property type="component" value="Unassembled WGS sequence"/>
</dbReference>
<dbReference type="UniPathway" id="UPA00124"/>
<dbReference type="GO" id="GO:0008830">
    <property type="term" value="F:dTDP-4-dehydrorhamnose 3,5-epimerase activity"/>
    <property type="evidence" value="ECO:0007669"/>
    <property type="project" value="UniProtKB-UniRule"/>
</dbReference>
<name>A0Y9G8_9GAMM</name>
<dbReference type="GO" id="GO:0000271">
    <property type="term" value="P:polysaccharide biosynthetic process"/>
    <property type="evidence" value="ECO:0007669"/>
    <property type="project" value="TreeGrafter"/>
</dbReference>
<evidence type="ECO:0000256" key="7">
    <source>
        <dbReference type="RuleBase" id="RU364069"/>
    </source>
</evidence>
<comment type="caution">
    <text evidence="8">The sequence shown here is derived from an EMBL/GenBank/DDBJ whole genome shotgun (WGS) entry which is preliminary data.</text>
</comment>
<evidence type="ECO:0000256" key="6">
    <source>
        <dbReference type="PIRSR" id="PIRSR600888-3"/>
    </source>
</evidence>
<dbReference type="AlphaFoldDB" id="A0Y9G8"/>
<dbReference type="STRING" id="247633.GP2143_15991"/>
<comment type="subunit">
    <text evidence="7">Homodimer.</text>
</comment>
<comment type="catalytic activity">
    <reaction evidence="1 7">
        <text>dTDP-4-dehydro-6-deoxy-alpha-D-glucose = dTDP-4-dehydro-beta-L-rhamnose</text>
        <dbReference type="Rhea" id="RHEA:16969"/>
        <dbReference type="ChEBI" id="CHEBI:57649"/>
        <dbReference type="ChEBI" id="CHEBI:62830"/>
        <dbReference type="EC" id="5.1.3.13"/>
    </reaction>
</comment>
<dbReference type="SUPFAM" id="SSF51182">
    <property type="entry name" value="RmlC-like cupins"/>
    <property type="match status" value="1"/>
</dbReference>